<keyword evidence="2" id="KW-1185">Reference proteome</keyword>
<dbReference type="RefSeq" id="WP_345591031.1">
    <property type="nucleotide sequence ID" value="NZ_BAABCQ010000027.1"/>
</dbReference>
<sequence length="151" mass="16788">MATAVQVRDPRNCVPTQVWDREVRLLMRDHAMERDLAERIFSQAVAYLVASAECPGVRMGPSQAVDLGVHSFVLDSINYTEFCNQHAGRYIHHVPHLPGEDTQEPPALRDTVKVIQASGFEIDPELWTMKDAADCSQCHAGCTDSPNSGKR</sequence>
<evidence type="ECO:0000313" key="1">
    <source>
        <dbReference type="EMBL" id="GAA3968145.1"/>
    </source>
</evidence>
<dbReference type="Proteomes" id="UP001500034">
    <property type="component" value="Unassembled WGS sequence"/>
</dbReference>
<gene>
    <name evidence="1" type="ORF">GCM10022384_19470</name>
</gene>
<accession>A0ABP7PMT1</accession>
<comment type="caution">
    <text evidence="1">The sequence shown here is derived from an EMBL/GenBank/DDBJ whole genome shotgun (WGS) entry which is preliminary data.</text>
</comment>
<organism evidence="1 2">
    <name type="scientific">Streptomyces marokkonensis</name>
    <dbReference type="NCBI Taxonomy" id="324855"/>
    <lineage>
        <taxon>Bacteria</taxon>
        <taxon>Bacillati</taxon>
        <taxon>Actinomycetota</taxon>
        <taxon>Actinomycetes</taxon>
        <taxon>Kitasatosporales</taxon>
        <taxon>Streptomycetaceae</taxon>
        <taxon>Streptomyces</taxon>
    </lineage>
</organism>
<proteinExistence type="predicted"/>
<evidence type="ECO:0000313" key="2">
    <source>
        <dbReference type="Proteomes" id="UP001500034"/>
    </source>
</evidence>
<protein>
    <submittedName>
        <fullName evidence="1">Uncharacterized protein</fullName>
    </submittedName>
</protein>
<name>A0ABP7PMT1_9ACTN</name>
<reference evidence="2" key="1">
    <citation type="journal article" date="2019" name="Int. J. Syst. Evol. Microbiol.">
        <title>The Global Catalogue of Microorganisms (GCM) 10K type strain sequencing project: providing services to taxonomists for standard genome sequencing and annotation.</title>
        <authorList>
            <consortium name="The Broad Institute Genomics Platform"/>
            <consortium name="The Broad Institute Genome Sequencing Center for Infectious Disease"/>
            <person name="Wu L."/>
            <person name="Ma J."/>
        </authorList>
    </citation>
    <scope>NUCLEOTIDE SEQUENCE [LARGE SCALE GENOMIC DNA]</scope>
    <source>
        <strain evidence="2">JCM 17027</strain>
    </source>
</reference>
<dbReference type="EMBL" id="BAABCQ010000027">
    <property type="protein sequence ID" value="GAA3968145.1"/>
    <property type="molecule type" value="Genomic_DNA"/>
</dbReference>